<dbReference type="EMBL" id="SOAU01000001">
    <property type="protein sequence ID" value="TDT14939.1"/>
    <property type="molecule type" value="Genomic_DNA"/>
</dbReference>
<proteinExistence type="predicted"/>
<organism evidence="2 3">
    <name type="scientific">Ilumatobacter fluminis</name>
    <dbReference type="NCBI Taxonomy" id="467091"/>
    <lineage>
        <taxon>Bacteria</taxon>
        <taxon>Bacillati</taxon>
        <taxon>Actinomycetota</taxon>
        <taxon>Acidimicrobiia</taxon>
        <taxon>Acidimicrobiales</taxon>
        <taxon>Ilumatobacteraceae</taxon>
        <taxon>Ilumatobacter</taxon>
    </lineage>
</organism>
<comment type="caution">
    <text evidence="2">The sequence shown here is derived from an EMBL/GenBank/DDBJ whole genome shotgun (WGS) entry which is preliminary data.</text>
</comment>
<protein>
    <submittedName>
        <fullName evidence="2">Uncharacterized protein</fullName>
    </submittedName>
</protein>
<reference evidence="2 3" key="1">
    <citation type="submission" date="2019-03" db="EMBL/GenBank/DDBJ databases">
        <title>Sequencing the genomes of 1000 actinobacteria strains.</title>
        <authorList>
            <person name="Klenk H.-P."/>
        </authorList>
    </citation>
    <scope>NUCLEOTIDE SEQUENCE [LARGE SCALE GENOMIC DNA]</scope>
    <source>
        <strain evidence="2 3">DSM 18936</strain>
    </source>
</reference>
<accession>A0A4R7HWU2</accession>
<dbReference type="AlphaFoldDB" id="A0A4R7HWU2"/>
<sequence length="60" mass="6497">MLATFFVREAVIGIRNWSDDGALIRSRCGNSQAAWLRRISIPLAVVLVPISIAGLVVCLS</sequence>
<dbReference type="Proteomes" id="UP000294558">
    <property type="component" value="Unassembled WGS sequence"/>
</dbReference>
<feature type="transmembrane region" description="Helical" evidence="1">
    <location>
        <begin position="39"/>
        <end position="59"/>
    </location>
</feature>
<keyword evidence="1" id="KW-1133">Transmembrane helix</keyword>
<evidence type="ECO:0000313" key="2">
    <source>
        <dbReference type="EMBL" id="TDT14939.1"/>
    </source>
</evidence>
<evidence type="ECO:0000313" key="3">
    <source>
        <dbReference type="Proteomes" id="UP000294558"/>
    </source>
</evidence>
<keyword evidence="3" id="KW-1185">Reference proteome</keyword>
<gene>
    <name evidence="2" type="ORF">BDK89_0498</name>
</gene>
<keyword evidence="1" id="KW-0472">Membrane</keyword>
<evidence type="ECO:0000256" key="1">
    <source>
        <dbReference type="SAM" id="Phobius"/>
    </source>
</evidence>
<keyword evidence="1" id="KW-0812">Transmembrane</keyword>
<name>A0A4R7HWU2_9ACTN</name>